<dbReference type="PANTHER" id="PTHR22550">
    <property type="entry name" value="SPORE GERMINATION PROTEIN"/>
    <property type="match status" value="1"/>
</dbReference>
<dbReference type="PROSITE" id="PS50234">
    <property type="entry name" value="VWFA"/>
    <property type="match status" value="1"/>
</dbReference>
<dbReference type="EMBL" id="PVTE01000022">
    <property type="protein sequence ID" value="PRY31770.1"/>
    <property type="molecule type" value="Genomic_DNA"/>
</dbReference>
<proteinExistence type="predicted"/>
<keyword evidence="2 5" id="KW-0812">Transmembrane</keyword>
<gene>
    <name evidence="7" type="ORF">CLV58_12267</name>
</gene>
<feature type="transmembrane region" description="Helical" evidence="5">
    <location>
        <begin position="297"/>
        <end position="317"/>
    </location>
</feature>
<protein>
    <submittedName>
        <fullName evidence="7">Ca-activated chloride channel family protein</fullName>
    </submittedName>
</protein>
<evidence type="ECO:0000256" key="1">
    <source>
        <dbReference type="ARBA" id="ARBA00022475"/>
    </source>
</evidence>
<comment type="caution">
    <text evidence="7">The sequence shown here is derived from an EMBL/GenBank/DDBJ whole genome shotgun (WGS) entry which is preliminary data.</text>
</comment>
<evidence type="ECO:0000313" key="7">
    <source>
        <dbReference type="EMBL" id="PRY31770.1"/>
    </source>
</evidence>
<dbReference type="OrthoDB" id="6206554at2"/>
<keyword evidence="3 5" id="KW-1133">Transmembrane helix</keyword>
<dbReference type="SUPFAM" id="SSF53300">
    <property type="entry name" value="vWA-like"/>
    <property type="match status" value="1"/>
</dbReference>
<organism evidence="7 8">
    <name type="scientific">Spirosoma oryzae</name>
    <dbReference type="NCBI Taxonomy" id="1469603"/>
    <lineage>
        <taxon>Bacteria</taxon>
        <taxon>Pseudomonadati</taxon>
        <taxon>Bacteroidota</taxon>
        <taxon>Cytophagia</taxon>
        <taxon>Cytophagales</taxon>
        <taxon>Cytophagaceae</taxon>
        <taxon>Spirosoma</taxon>
    </lineage>
</organism>
<reference evidence="7 8" key="1">
    <citation type="submission" date="2018-03" db="EMBL/GenBank/DDBJ databases">
        <title>Genomic Encyclopedia of Archaeal and Bacterial Type Strains, Phase II (KMG-II): from individual species to whole genera.</title>
        <authorList>
            <person name="Goeker M."/>
        </authorList>
    </citation>
    <scope>NUCLEOTIDE SEQUENCE [LARGE SCALE GENOMIC DNA]</scope>
    <source>
        <strain evidence="7 8">DSM 28354</strain>
    </source>
</reference>
<dbReference type="RefSeq" id="WP_106139858.1">
    <property type="nucleotide sequence ID" value="NZ_PVTE01000022.1"/>
</dbReference>
<dbReference type="InterPro" id="IPR050768">
    <property type="entry name" value="UPF0353/GerABKA_families"/>
</dbReference>
<dbReference type="Pfam" id="PF13519">
    <property type="entry name" value="VWA_2"/>
    <property type="match status" value="1"/>
</dbReference>
<accession>A0A2T0SED9</accession>
<feature type="transmembrane region" description="Helical" evidence="5">
    <location>
        <begin position="12"/>
        <end position="31"/>
    </location>
</feature>
<keyword evidence="4 5" id="KW-0472">Membrane</keyword>
<dbReference type="InterPro" id="IPR036465">
    <property type="entry name" value="vWFA_dom_sf"/>
</dbReference>
<dbReference type="Gene3D" id="3.40.50.410">
    <property type="entry name" value="von Willebrand factor, type A domain"/>
    <property type="match status" value="1"/>
</dbReference>
<evidence type="ECO:0000256" key="2">
    <source>
        <dbReference type="ARBA" id="ARBA00022692"/>
    </source>
</evidence>
<name>A0A2T0SED9_9BACT</name>
<dbReference type="Proteomes" id="UP000238375">
    <property type="component" value="Unassembled WGS sequence"/>
</dbReference>
<keyword evidence="8" id="KW-1185">Reference proteome</keyword>
<keyword evidence="1" id="KW-1003">Cell membrane</keyword>
<feature type="transmembrane region" description="Helical" evidence="5">
    <location>
        <begin position="43"/>
        <end position="63"/>
    </location>
</feature>
<evidence type="ECO:0000256" key="4">
    <source>
        <dbReference type="ARBA" id="ARBA00023136"/>
    </source>
</evidence>
<dbReference type="AlphaFoldDB" id="A0A2T0SED9"/>
<dbReference type="InterPro" id="IPR002035">
    <property type="entry name" value="VWF_A"/>
</dbReference>
<dbReference type="PANTHER" id="PTHR22550:SF5">
    <property type="entry name" value="LEUCINE ZIPPER PROTEIN 4"/>
    <property type="match status" value="1"/>
</dbReference>
<evidence type="ECO:0000259" key="6">
    <source>
        <dbReference type="PROSITE" id="PS50234"/>
    </source>
</evidence>
<dbReference type="SMART" id="SM00327">
    <property type="entry name" value="VWA"/>
    <property type="match status" value="1"/>
</dbReference>
<evidence type="ECO:0000313" key="8">
    <source>
        <dbReference type="Proteomes" id="UP000238375"/>
    </source>
</evidence>
<feature type="domain" description="VWFA" evidence="6">
    <location>
        <begin position="79"/>
        <end position="275"/>
    </location>
</feature>
<evidence type="ECO:0000256" key="3">
    <source>
        <dbReference type="ARBA" id="ARBA00022989"/>
    </source>
</evidence>
<sequence length="319" mass="35493">MNWLYSLSSLDFFLIGGFILLYGGYIFRIVWLARHLNTSAWGVIPKFFLRGIYFALLMIALMGPSFGDTERNLTATGHDIYLLIDVSRSMGAGDIIPTRLERVKYDVQHLADTLPADRFGLILTASRSFVLSPLTNDHNAFNQLVRTVRPDPLGGGTDLCAALELARQKFLTDSTTRQRARALILFSDGENFSTCENNTLSRLRAAGLSLTTVGVGTEAGASIQEGNGYVRDDAGEIVRSQLNRPFLQSLARDGRGQYVEVDRSGQYINELAGWLRSQRGRTFDLNRVSASANKYDYFLLAALVLVALDLVVTFRTFRL</sequence>
<evidence type="ECO:0000256" key="5">
    <source>
        <dbReference type="SAM" id="Phobius"/>
    </source>
</evidence>